<dbReference type="Proteomes" id="UP001562354">
    <property type="component" value="Unassembled WGS sequence"/>
</dbReference>
<feature type="compositionally biased region" description="Polar residues" evidence="1">
    <location>
        <begin position="500"/>
        <end position="510"/>
    </location>
</feature>
<reference evidence="2 3" key="1">
    <citation type="submission" date="2024-07" db="EMBL/GenBank/DDBJ databases">
        <title>Draft sequence of the Neodothiora populina.</title>
        <authorList>
            <person name="Drown D.D."/>
            <person name="Schuette U.S."/>
            <person name="Buechlein A.B."/>
            <person name="Rusch D.R."/>
            <person name="Winton L.W."/>
            <person name="Adams G.A."/>
        </authorList>
    </citation>
    <scope>NUCLEOTIDE SEQUENCE [LARGE SCALE GENOMIC DNA]</scope>
    <source>
        <strain evidence="2 3">CPC 39397</strain>
    </source>
</reference>
<sequence length="537" mass="60421">MERPRSSESGDHRRQDHSSSREVSNSDDGFDSTSVSSNEEDLAPTHPITELQEAFEESIIEATEDVKYDTIPLSANYPTAELRRQYLLEKSSFDESWIARWRQKTSAKCHPLPKLVAQIIFGMHLLYNYQAKSDAEVVKILQAHVDDIDGFLEKTTDDFDLAIQDIEERLDFLRLPMTHLDVFDVMLDDKTFRVQLVDGNDKIEQIIKRTAQAMNASLFDVERGIRAMKELTRYLDKVKDDWPEDYTELPAIYAAMRGNEEGWLDCLQSLQLKGNKLGVTLVQLGATIGQMNRLAAAASRRSMIHEASTLTPRSKYASGGPNARQPRHLRHISKHSLDKPLPQEPDTLQPAVDATLPATHRRSQSSVLQRAEETSRRPRTSIGHFPTKHNSVRQEPHEPQNSQSAGTTTLATFLRHSKPPNASPDIDQRETYDATDRRPLPQLQVNDSAYSSGTEPAHNKYLRKQSRSPARFGLFPDSKPATPVSSRPTSAATNKMTLSIAPTSTPNLSGPSAPLGKSNHFSLRRMFHRKSRLQEAA</sequence>
<name>A0ABR3PB75_9PEZI</name>
<dbReference type="EMBL" id="JBFMKM010000010">
    <property type="protein sequence ID" value="KAL1303274.1"/>
    <property type="molecule type" value="Genomic_DNA"/>
</dbReference>
<feature type="compositionally biased region" description="Polar residues" evidence="1">
    <location>
        <begin position="443"/>
        <end position="454"/>
    </location>
</feature>
<organism evidence="2 3">
    <name type="scientific">Neodothiora populina</name>
    <dbReference type="NCBI Taxonomy" id="2781224"/>
    <lineage>
        <taxon>Eukaryota</taxon>
        <taxon>Fungi</taxon>
        <taxon>Dikarya</taxon>
        <taxon>Ascomycota</taxon>
        <taxon>Pezizomycotina</taxon>
        <taxon>Dothideomycetes</taxon>
        <taxon>Dothideomycetidae</taxon>
        <taxon>Dothideales</taxon>
        <taxon>Dothioraceae</taxon>
        <taxon>Neodothiora</taxon>
    </lineage>
</organism>
<feature type="compositionally biased region" description="Polar residues" evidence="1">
    <location>
        <begin position="399"/>
        <end position="411"/>
    </location>
</feature>
<gene>
    <name evidence="2" type="ORF">AAFC00_006683</name>
</gene>
<feature type="compositionally biased region" description="Basic and acidic residues" evidence="1">
    <location>
        <begin position="426"/>
        <end position="439"/>
    </location>
</feature>
<feature type="region of interest" description="Disordered" evidence="1">
    <location>
        <begin position="1"/>
        <end position="45"/>
    </location>
</feature>
<evidence type="ECO:0000313" key="3">
    <source>
        <dbReference type="Proteomes" id="UP001562354"/>
    </source>
</evidence>
<comment type="caution">
    <text evidence="2">The sequence shown here is derived from an EMBL/GenBank/DDBJ whole genome shotgun (WGS) entry which is preliminary data.</text>
</comment>
<accession>A0ABR3PB75</accession>
<feature type="compositionally biased region" description="Polar residues" evidence="1">
    <location>
        <begin position="21"/>
        <end position="37"/>
    </location>
</feature>
<feature type="region of interest" description="Disordered" evidence="1">
    <location>
        <begin position="354"/>
        <end position="493"/>
    </location>
</feature>
<evidence type="ECO:0000256" key="1">
    <source>
        <dbReference type="SAM" id="MobiDB-lite"/>
    </source>
</evidence>
<dbReference type="GeneID" id="95980382"/>
<dbReference type="RefSeq" id="XP_069199549.1">
    <property type="nucleotide sequence ID" value="XM_069348364.1"/>
</dbReference>
<proteinExistence type="predicted"/>
<feature type="compositionally biased region" description="Basic and acidic residues" evidence="1">
    <location>
        <begin position="1"/>
        <end position="20"/>
    </location>
</feature>
<feature type="region of interest" description="Disordered" evidence="1">
    <location>
        <begin position="500"/>
        <end position="519"/>
    </location>
</feature>
<evidence type="ECO:0000313" key="2">
    <source>
        <dbReference type="EMBL" id="KAL1303274.1"/>
    </source>
</evidence>
<keyword evidence="3" id="KW-1185">Reference proteome</keyword>
<protein>
    <submittedName>
        <fullName evidence="2">Uncharacterized protein</fullName>
    </submittedName>
</protein>
<feature type="compositionally biased region" description="Polar residues" evidence="1">
    <location>
        <begin position="483"/>
        <end position="493"/>
    </location>
</feature>